<dbReference type="Gene3D" id="1.20.1270.220">
    <property type="match status" value="1"/>
</dbReference>
<dbReference type="Pfam" id="PF17035">
    <property type="entry name" value="BET"/>
    <property type="match status" value="1"/>
</dbReference>
<dbReference type="SMART" id="SM00297">
    <property type="entry name" value="BROMO"/>
    <property type="match status" value="1"/>
</dbReference>
<dbReference type="Pfam" id="PF00439">
    <property type="entry name" value="Bromodomain"/>
    <property type="match status" value="1"/>
</dbReference>
<evidence type="ECO:0008006" key="10">
    <source>
        <dbReference type="Google" id="ProtNLM"/>
    </source>
</evidence>
<keyword evidence="1" id="KW-0805">Transcription regulation</keyword>
<dbReference type="SUPFAM" id="SSF47370">
    <property type="entry name" value="Bromodomain"/>
    <property type="match status" value="1"/>
</dbReference>
<dbReference type="InterPro" id="IPR036427">
    <property type="entry name" value="Bromodomain-like_sf"/>
</dbReference>
<feature type="domain" description="NET" evidence="7">
    <location>
        <begin position="179"/>
        <end position="260"/>
    </location>
</feature>
<dbReference type="PROSITE" id="PS51525">
    <property type="entry name" value="NET"/>
    <property type="match status" value="1"/>
</dbReference>
<evidence type="ECO:0000256" key="2">
    <source>
        <dbReference type="ARBA" id="ARBA00023117"/>
    </source>
</evidence>
<feature type="region of interest" description="Disordered" evidence="5">
    <location>
        <begin position="139"/>
        <end position="186"/>
    </location>
</feature>
<evidence type="ECO:0000256" key="1">
    <source>
        <dbReference type="ARBA" id="ARBA00023015"/>
    </source>
</evidence>
<dbReference type="Gene3D" id="1.20.920.10">
    <property type="entry name" value="Bromodomain-like"/>
    <property type="match status" value="1"/>
</dbReference>
<dbReference type="GO" id="GO:0006325">
    <property type="term" value="P:chromatin organization"/>
    <property type="evidence" value="ECO:0007669"/>
    <property type="project" value="UniProtKB-ARBA"/>
</dbReference>
<dbReference type="PANTHER" id="PTHR45926">
    <property type="entry name" value="OSJNBA0053K19.4 PROTEIN"/>
    <property type="match status" value="1"/>
</dbReference>
<dbReference type="Proteomes" id="UP000253551">
    <property type="component" value="Unassembled WGS sequence"/>
</dbReference>
<evidence type="ECO:0000259" key="7">
    <source>
        <dbReference type="PROSITE" id="PS51525"/>
    </source>
</evidence>
<feature type="domain" description="Bromo" evidence="6">
    <location>
        <begin position="9"/>
        <end position="81"/>
    </location>
</feature>
<reference evidence="8 9" key="1">
    <citation type="journal article" date="2018" name="G3 (Bethesda)">
        <title>Phylogenetic and Phylogenomic Definition of Rhizopus Species.</title>
        <authorList>
            <person name="Gryganskyi A.P."/>
            <person name="Golan J."/>
            <person name="Dolatabadi S."/>
            <person name="Mondo S."/>
            <person name="Robb S."/>
            <person name="Idnurm A."/>
            <person name="Muszewska A."/>
            <person name="Steczkiewicz K."/>
            <person name="Masonjones S."/>
            <person name="Liao H.L."/>
            <person name="Gajdeczka M.T."/>
            <person name="Anike F."/>
            <person name="Vuek A."/>
            <person name="Anishchenko I.M."/>
            <person name="Voigt K."/>
            <person name="de Hoog G.S."/>
            <person name="Smith M.E."/>
            <person name="Heitman J."/>
            <person name="Vilgalys R."/>
            <person name="Stajich J.E."/>
        </authorList>
    </citation>
    <scope>NUCLEOTIDE SEQUENCE [LARGE SCALE GENOMIC DNA]</scope>
    <source>
        <strain evidence="8 9">LSU 92-RS-03</strain>
    </source>
</reference>
<proteinExistence type="predicted"/>
<name>A0A367JN46_RHIST</name>
<keyword evidence="2 4" id="KW-0103">Bromodomain</keyword>
<dbReference type="PRINTS" id="PR00503">
    <property type="entry name" value="BROMODOMAIN"/>
</dbReference>
<keyword evidence="9" id="KW-1185">Reference proteome</keyword>
<feature type="compositionally biased region" description="Basic and acidic residues" evidence="5">
    <location>
        <begin position="253"/>
        <end position="269"/>
    </location>
</feature>
<sequence length="288" mass="33164">TVKELKKQKYRHMSFPFLYPVDPVVLNIPDYPTIVKTPMDLSTIEQKLNKNEYKSPDEFAADVNLMFDNCYLYNPPQLPIHGMAKQFQALFKEKWDQRPVTEEVTTIKKRRASKQQPARQDKNDKIAELERHIATISQEIESIKSSSSKKAVPKKRPAPRATKKEPSQKRKRMTKYREMSSDEEEEMTFTFEQKRQLSESINRLTGDMLTNVVQIIQSSMPNLDSGEEEIELDIDSLGISTLTRLHNYIHNENNVKPEKNTGRTERNDSSSDSDNNSSGSSSDDSDSD</sequence>
<keyword evidence="3" id="KW-0804">Transcription</keyword>
<dbReference type="STRING" id="4846.A0A367JN46"/>
<dbReference type="InterPro" id="IPR027353">
    <property type="entry name" value="NET_dom"/>
</dbReference>
<dbReference type="AlphaFoldDB" id="A0A367JN46"/>
<dbReference type="PROSITE" id="PS50014">
    <property type="entry name" value="BROMODOMAIN_2"/>
    <property type="match status" value="1"/>
</dbReference>
<evidence type="ECO:0000256" key="3">
    <source>
        <dbReference type="ARBA" id="ARBA00023163"/>
    </source>
</evidence>
<accession>A0A367JN46</accession>
<evidence type="ECO:0000313" key="8">
    <source>
        <dbReference type="EMBL" id="RCH91289.1"/>
    </source>
</evidence>
<dbReference type="InterPro" id="IPR038336">
    <property type="entry name" value="NET_sf"/>
</dbReference>
<protein>
    <recommendedName>
        <fullName evidence="10">Bromodomain-containing protein</fullName>
    </recommendedName>
</protein>
<evidence type="ECO:0000256" key="5">
    <source>
        <dbReference type="SAM" id="MobiDB-lite"/>
    </source>
</evidence>
<dbReference type="InterPro" id="IPR001487">
    <property type="entry name" value="Bromodomain"/>
</dbReference>
<evidence type="ECO:0000256" key="4">
    <source>
        <dbReference type="PROSITE-ProRule" id="PRU00035"/>
    </source>
</evidence>
<gene>
    <name evidence="8" type="ORF">CU098_001266</name>
</gene>
<feature type="non-terminal residue" evidence="8">
    <location>
        <position position="1"/>
    </location>
</feature>
<feature type="compositionally biased region" description="Low complexity" evidence="5">
    <location>
        <begin position="270"/>
        <end position="282"/>
    </location>
</feature>
<organism evidence="8 9">
    <name type="scientific">Rhizopus stolonifer</name>
    <name type="common">Rhizopus nigricans</name>
    <dbReference type="NCBI Taxonomy" id="4846"/>
    <lineage>
        <taxon>Eukaryota</taxon>
        <taxon>Fungi</taxon>
        <taxon>Fungi incertae sedis</taxon>
        <taxon>Mucoromycota</taxon>
        <taxon>Mucoromycotina</taxon>
        <taxon>Mucoromycetes</taxon>
        <taxon>Mucorales</taxon>
        <taxon>Mucorineae</taxon>
        <taxon>Rhizopodaceae</taxon>
        <taxon>Rhizopus</taxon>
    </lineage>
</organism>
<evidence type="ECO:0000313" key="9">
    <source>
        <dbReference type="Proteomes" id="UP000253551"/>
    </source>
</evidence>
<dbReference type="EMBL" id="PJQM01003015">
    <property type="protein sequence ID" value="RCH91289.1"/>
    <property type="molecule type" value="Genomic_DNA"/>
</dbReference>
<dbReference type="OrthoDB" id="784962at2759"/>
<feature type="region of interest" description="Disordered" evidence="5">
    <location>
        <begin position="250"/>
        <end position="288"/>
    </location>
</feature>
<evidence type="ECO:0000259" key="6">
    <source>
        <dbReference type="PROSITE" id="PS50014"/>
    </source>
</evidence>
<comment type="caution">
    <text evidence="8">The sequence shown here is derived from an EMBL/GenBank/DDBJ whole genome shotgun (WGS) entry which is preliminary data.</text>
</comment>
<feature type="compositionally biased region" description="Low complexity" evidence="5">
    <location>
        <begin position="139"/>
        <end position="150"/>
    </location>
</feature>